<feature type="transmembrane region" description="Helical" evidence="1">
    <location>
        <begin position="12"/>
        <end position="36"/>
    </location>
</feature>
<reference evidence="2 3" key="1">
    <citation type="journal article" date="2019" name="Int. J. Syst. Evol. Microbiol.">
        <title>The Global Catalogue of Microorganisms (GCM) 10K type strain sequencing project: providing services to taxonomists for standard genome sequencing and annotation.</title>
        <authorList>
            <consortium name="The Broad Institute Genomics Platform"/>
            <consortium name="The Broad Institute Genome Sequencing Center for Infectious Disease"/>
            <person name="Wu L."/>
            <person name="Ma J."/>
        </authorList>
    </citation>
    <scope>NUCLEOTIDE SEQUENCE [LARGE SCALE GENOMIC DNA]</scope>
    <source>
        <strain evidence="2 3">DT85</strain>
    </source>
</reference>
<protein>
    <submittedName>
        <fullName evidence="2">Uncharacterized protein</fullName>
    </submittedName>
</protein>
<dbReference type="InterPro" id="IPR055896">
    <property type="entry name" value="DUF7473"/>
</dbReference>
<dbReference type="AlphaFoldDB" id="A0ABD5ZNR5"/>
<feature type="transmembrane region" description="Helical" evidence="1">
    <location>
        <begin position="77"/>
        <end position="98"/>
    </location>
</feature>
<accession>A0ABD5ZNR5</accession>
<sequence length="130" mass="13468">MTLLPLQSIAGGGLLALVVTFLVTTLFYAVTLHLAATFFIGDVPSQRAAYAAPVPAAVSILLQQYGRGNFLGIDPSLLVGLTIAATLVADLLAVSFAYRLKLKSAVPVVALHFAFAVGLGFALANLLNVV</sequence>
<feature type="transmembrane region" description="Helical" evidence="1">
    <location>
        <begin position="105"/>
        <end position="127"/>
    </location>
</feature>
<gene>
    <name evidence="2" type="ORF">ACFQJ4_06400</name>
</gene>
<name>A0ABD5ZNR5_9EURY</name>
<dbReference type="RefSeq" id="WP_276235970.1">
    <property type="nucleotide sequence ID" value="NZ_CP119802.1"/>
</dbReference>
<keyword evidence="1" id="KW-0472">Membrane</keyword>
<evidence type="ECO:0000256" key="1">
    <source>
        <dbReference type="SAM" id="Phobius"/>
    </source>
</evidence>
<keyword evidence="1" id="KW-1133">Transmembrane helix</keyword>
<organism evidence="2 3">
    <name type="scientific">Halosegnis marinus</name>
    <dbReference type="NCBI Taxonomy" id="3034023"/>
    <lineage>
        <taxon>Archaea</taxon>
        <taxon>Methanobacteriati</taxon>
        <taxon>Methanobacteriota</taxon>
        <taxon>Stenosarchaea group</taxon>
        <taxon>Halobacteria</taxon>
        <taxon>Halobacteriales</taxon>
        <taxon>Natronomonadaceae</taxon>
        <taxon>Halosegnis</taxon>
    </lineage>
</organism>
<dbReference type="Pfam" id="PF24285">
    <property type="entry name" value="DUF7473"/>
    <property type="match status" value="1"/>
</dbReference>
<keyword evidence="3" id="KW-1185">Reference proteome</keyword>
<evidence type="ECO:0000313" key="2">
    <source>
        <dbReference type="EMBL" id="MFC7234950.1"/>
    </source>
</evidence>
<proteinExistence type="predicted"/>
<keyword evidence="1" id="KW-0812">Transmembrane</keyword>
<dbReference type="Proteomes" id="UP001596398">
    <property type="component" value="Unassembled WGS sequence"/>
</dbReference>
<evidence type="ECO:0000313" key="3">
    <source>
        <dbReference type="Proteomes" id="UP001596398"/>
    </source>
</evidence>
<comment type="caution">
    <text evidence="2">The sequence shown here is derived from an EMBL/GenBank/DDBJ whole genome shotgun (WGS) entry which is preliminary data.</text>
</comment>
<dbReference type="GeneID" id="79266623"/>
<dbReference type="EMBL" id="JBHTAP010000001">
    <property type="protein sequence ID" value="MFC7234950.1"/>
    <property type="molecule type" value="Genomic_DNA"/>
</dbReference>